<name>A0A2D3V344_9PEZI</name>
<dbReference type="AlphaFoldDB" id="A0A2D3V344"/>
<feature type="region of interest" description="Disordered" evidence="1">
    <location>
        <begin position="61"/>
        <end position="92"/>
    </location>
</feature>
<evidence type="ECO:0000313" key="2">
    <source>
        <dbReference type="EMBL" id="CZT14693.1"/>
    </source>
</evidence>
<gene>
    <name evidence="2" type="ORF">RCC_12231</name>
</gene>
<evidence type="ECO:0000313" key="3">
    <source>
        <dbReference type="Proteomes" id="UP000225277"/>
    </source>
</evidence>
<feature type="compositionally biased region" description="Low complexity" evidence="1">
    <location>
        <begin position="165"/>
        <end position="177"/>
    </location>
</feature>
<accession>A0A2D3V344</accession>
<dbReference type="EMBL" id="FJUY01000001">
    <property type="protein sequence ID" value="CZT14693.1"/>
    <property type="molecule type" value="Genomic_DNA"/>
</dbReference>
<protein>
    <submittedName>
        <fullName evidence="2">Uncharacterized protein</fullName>
    </submittedName>
</protein>
<reference evidence="2 3" key="1">
    <citation type="submission" date="2016-03" db="EMBL/GenBank/DDBJ databases">
        <authorList>
            <person name="Ploux O."/>
        </authorList>
    </citation>
    <scope>NUCLEOTIDE SEQUENCE [LARGE SCALE GENOMIC DNA]</scope>
    <source>
        <strain evidence="2 3">URUG2</strain>
    </source>
</reference>
<organism evidence="2 3">
    <name type="scientific">Ramularia collo-cygni</name>
    <dbReference type="NCBI Taxonomy" id="112498"/>
    <lineage>
        <taxon>Eukaryota</taxon>
        <taxon>Fungi</taxon>
        <taxon>Dikarya</taxon>
        <taxon>Ascomycota</taxon>
        <taxon>Pezizomycotina</taxon>
        <taxon>Dothideomycetes</taxon>
        <taxon>Dothideomycetidae</taxon>
        <taxon>Mycosphaerellales</taxon>
        <taxon>Mycosphaerellaceae</taxon>
        <taxon>Ramularia</taxon>
    </lineage>
</organism>
<proteinExistence type="predicted"/>
<evidence type="ECO:0000256" key="1">
    <source>
        <dbReference type="SAM" id="MobiDB-lite"/>
    </source>
</evidence>
<dbReference type="GeneID" id="35606784"/>
<keyword evidence="3" id="KW-1185">Reference proteome</keyword>
<dbReference type="Proteomes" id="UP000225277">
    <property type="component" value="Unassembled WGS sequence"/>
</dbReference>
<sequence length="199" mass="21962">MAYPAVLGELGEFVDTLNWLQITHEERCLLEEIMHPERSMNTSSHATTSTIQQNPRLETVPAHTSHFSCDETPDRRRGNHTRTRGIEAHGGQGRLPIKHRRRNLASKRAKAAGTIDPKNIYESAEGGHDAFVVPWQSSDLPLTGSKGGFEKSTHDDAGEGDMQNGSSSVSDYSVSGESCTEQVDCSHDYIKIPWCEDGD</sequence>
<dbReference type="RefSeq" id="XP_023621590.1">
    <property type="nucleotide sequence ID" value="XM_023765822.1"/>
</dbReference>
<feature type="region of interest" description="Disordered" evidence="1">
    <location>
        <begin position="138"/>
        <end position="177"/>
    </location>
</feature>
<feature type="compositionally biased region" description="Basic and acidic residues" evidence="1">
    <location>
        <begin position="148"/>
        <end position="157"/>
    </location>
</feature>